<comment type="caution">
    <text evidence="3">The sequence shown here is derived from an EMBL/GenBank/DDBJ whole genome shotgun (WGS) entry which is preliminary data.</text>
</comment>
<dbReference type="FunFam" id="1.25.40.10:FF:001744">
    <property type="entry name" value="Outer envelope protein 64, chloroplastic"/>
    <property type="match status" value="1"/>
</dbReference>
<accession>A0A565CJ91</accession>
<dbReference type="OrthoDB" id="245563at2759"/>
<dbReference type="InterPro" id="IPR011990">
    <property type="entry name" value="TPR-like_helical_dom_sf"/>
</dbReference>
<evidence type="ECO:0000313" key="3">
    <source>
        <dbReference type="EMBL" id="VVB13790.1"/>
    </source>
</evidence>
<keyword evidence="1" id="KW-0802">TPR repeat</keyword>
<dbReference type="SUPFAM" id="SSF48452">
    <property type="entry name" value="TPR-like"/>
    <property type="match status" value="1"/>
</dbReference>
<dbReference type="Gene3D" id="1.25.40.10">
    <property type="entry name" value="Tetratricopeptide repeat domain"/>
    <property type="match status" value="1"/>
</dbReference>
<protein>
    <recommendedName>
        <fullName evidence="2">Amidase domain-containing protein</fullName>
    </recommendedName>
</protein>
<dbReference type="SUPFAM" id="SSF75304">
    <property type="entry name" value="Amidase signature (AS) enzymes"/>
    <property type="match status" value="1"/>
</dbReference>
<evidence type="ECO:0000259" key="2">
    <source>
        <dbReference type="Pfam" id="PF01425"/>
    </source>
</evidence>
<name>A0A565CJ91_9BRAS</name>
<keyword evidence="4" id="KW-1185">Reference proteome</keyword>
<dbReference type="EMBL" id="CABITT030000008">
    <property type="protein sequence ID" value="VVB13790.1"/>
    <property type="molecule type" value="Genomic_DNA"/>
</dbReference>
<organism evidence="3 4">
    <name type="scientific">Arabis nemorensis</name>
    <dbReference type="NCBI Taxonomy" id="586526"/>
    <lineage>
        <taxon>Eukaryota</taxon>
        <taxon>Viridiplantae</taxon>
        <taxon>Streptophyta</taxon>
        <taxon>Embryophyta</taxon>
        <taxon>Tracheophyta</taxon>
        <taxon>Spermatophyta</taxon>
        <taxon>Magnoliopsida</taxon>
        <taxon>eudicotyledons</taxon>
        <taxon>Gunneridae</taxon>
        <taxon>Pentapetalae</taxon>
        <taxon>rosids</taxon>
        <taxon>malvids</taxon>
        <taxon>Brassicales</taxon>
        <taxon>Brassicaceae</taxon>
        <taxon>Arabideae</taxon>
        <taxon>Arabis</taxon>
    </lineage>
</organism>
<dbReference type="InterPro" id="IPR019734">
    <property type="entry name" value="TPR_rpt"/>
</dbReference>
<dbReference type="PANTHER" id="PTHR46310">
    <property type="entry name" value="AMIDASE 1"/>
    <property type="match status" value="1"/>
</dbReference>
<dbReference type="AlphaFoldDB" id="A0A565CJ91"/>
<feature type="domain" description="Amidase" evidence="2">
    <location>
        <begin position="68"/>
        <end position="455"/>
    </location>
</feature>
<dbReference type="InterPro" id="IPR036928">
    <property type="entry name" value="AS_sf"/>
</dbReference>
<dbReference type="PANTHER" id="PTHR46310:SF4">
    <property type="entry name" value="OUTER ENVELOPE PROTEIN 64, MITOCHONDRIAL"/>
    <property type="match status" value="1"/>
</dbReference>
<proteinExistence type="predicted"/>
<dbReference type="PROSITE" id="PS50005">
    <property type="entry name" value="TPR"/>
    <property type="match status" value="2"/>
</dbReference>
<dbReference type="InterPro" id="IPR023631">
    <property type="entry name" value="Amidase_dom"/>
</dbReference>
<dbReference type="Pfam" id="PF01425">
    <property type="entry name" value="Amidase"/>
    <property type="match status" value="1"/>
</dbReference>
<evidence type="ECO:0000256" key="1">
    <source>
        <dbReference type="PROSITE-ProRule" id="PRU00339"/>
    </source>
</evidence>
<gene>
    <name evidence="3" type="ORF">ANE_LOCUS24234</name>
</gene>
<dbReference type="FunFam" id="3.90.1300.10:FF:000004">
    <property type="entry name" value="Outer envelope protein 64, mitochondrial"/>
    <property type="match status" value="1"/>
</dbReference>
<feature type="repeat" description="TPR" evidence="1">
    <location>
        <begin position="556"/>
        <end position="589"/>
    </location>
</feature>
<reference evidence="3" key="1">
    <citation type="submission" date="2019-07" db="EMBL/GenBank/DDBJ databases">
        <authorList>
            <person name="Dittberner H."/>
        </authorList>
    </citation>
    <scope>NUCLEOTIDE SEQUENCE [LARGE SCALE GENOMIC DNA]</scope>
</reference>
<evidence type="ECO:0000313" key="4">
    <source>
        <dbReference type="Proteomes" id="UP000489600"/>
    </source>
</evidence>
<dbReference type="SMART" id="SM00028">
    <property type="entry name" value="TPR"/>
    <property type="match status" value="3"/>
</dbReference>
<sequence length="603" mass="65493">MSNTLALIQSHASNPKVWVVIGVTVAGIVILAETRKRRIKALREEDFGAFLDRFELLPFPPPPPPAAKQSLSGLTFSISDAFDVKDYITGFGSPQWKKTHEAAEKTAVVVTTLLKNGATCVGKTIMEEMGFGITGENKHYGTPINPLMPSNVPGGCSSGSAVSVGAELVDFALGIDTTGGVRIPASFCGILGFRPSQGTVSSVGVLPNSQSLETVGWFARDPSVLCHVGHALLNLSAVTHKRQRSLIFADDLFELSDIPKQKSVHVVRKAIENLSGYQTPKHINVGQHIASNVPSLAEFCEQSGKSQKSASTLKALSSVMLLIQRHEFKTNHEEWSKTCKSFLGPGFSNDVVAALKSRNESIKSLYRVKTEMRAAIQSLLTEDGILVIPTVADPPPKLNTKNKNVLNEILDRNYALSSIASMSGCCQVTIPLGQHGDRPISVSFLAYYGGDKFLLDTILDVYASLQDQADIASSLAPATDSNGGMEASEVMKEKGNAAYKGRQWNKAVNFYTEAIKLNGANATYFCNRAAAYLELCRFQQAEEDCTEAVLIDKKNVKAYLRRGTARESLIRYKEAAADFRHALVLEPQNKTAKGAEKRLRKLI</sequence>
<dbReference type="Gene3D" id="3.90.1300.10">
    <property type="entry name" value="Amidase signature (AS) domain"/>
    <property type="match status" value="1"/>
</dbReference>
<dbReference type="Proteomes" id="UP000489600">
    <property type="component" value="Unassembled WGS sequence"/>
</dbReference>
<feature type="repeat" description="TPR" evidence="1">
    <location>
        <begin position="488"/>
        <end position="521"/>
    </location>
</feature>